<evidence type="ECO:0000313" key="9">
    <source>
        <dbReference type="Proteomes" id="UP001597282"/>
    </source>
</evidence>
<dbReference type="RefSeq" id="WP_380167501.1">
    <property type="nucleotide sequence ID" value="NZ_JBHTNU010000027.1"/>
</dbReference>
<feature type="coiled-coil region" evidence="6">
    <location>
        <begin position="307"/>
        <end position="334"/>
    </location>
</feature>
<evidence type="ECO:0000313" key="8">
    <source>
        <dbReference type="EMBL" id="MFD1428523.1"/>
    </source>
</evidence>
<feature type="coiled-coil region" evidence="6">
    <location>
        <begin position="931"/>
        <end position="958"/>
    </location>
</feature>
<evidence type="ECO:0000256" key="3">
    <source>
        <dbReference type="ARBA" id="ARBA00022801"/>
    </source>
</evidence>
<dbReference type="InterPro" id="IPR027094">
    <property type="entry name" value="Mitofusin_fam"/>
</dbReference>
<proteinExistence type="predicted"/>
<name>A0ABW4CEU2_9BACL</name>
<dbReference type="InterPro" id="IPR045063">
    <property type="entry name" value="Dynamin_N"/>
</dbReference>
<sequence length="1219" mass="140395">MSETIATSGMTDQLAEMYHLMKEKEDSLYPEQIRDLLRKSRDREFVIAFCGHFSAGKSTLLNGLYGKNLLPTSPIPTSANVVKVQAGENRVVLTLHSGERRLLQGEDTDEDLQRLCKRGDEVIALDIYRMDSPLPEGVALLDTPGVDSTDDAHQAVTESALHLADVIFYVMDYNHVQSEVNLRFIKELNERGKRIWLVINQVDKHQEEELSFDYYRKRVEETFANWGLKPEGILYTSLKQPSHPLNQLPVLKKKLQELIGERERLAEESIHREAAHLMREHLSDLKERNQATIQEQIDRWGGEIPSLEELEGKLELNREERQRLLRERDGMETEFLKGLEEILANAYLMPYENRELAQLYLETVLTRFRVGWIFSGGKTAKEKERRFRTFYDKLKQTVDTQLDVHIKQYLIRYLKAKGVYTEERGEAVYALESPLELNGLRETVREGAGLTGDYLLKYTGDLAERIKREARQQAKEYFDSMSTLLLERIQEELAEVEAEETRLRRLWESAVEIGQILQEEQLHSRQLQQVLAGEQEPEVDKVAIDALLREEEPILSSDPLLQNLDFDNPASVELETLNSGSPLSARDHTEEALRHICEAETEISAVRALAPIRRELEEKRKRVENRRFTVALFGAFSAGKSSFANALMGENVLPVSPHPTTAAINRITAPDSDHAHGEVVIRFKRETDLLEELKQAWSRFGKEVSSLAEAVKATREWRSLPEPEDPGQKTVLPFLRAVAQGYEEVSGDLGNTRRMSLEDFGQYVAMESRSCFVELAELYFDCPLTRQGITLVDTPGADSIHARHTETAFRYIKEADAVLFVTYYNHAFSRADREFLIQLGRVKDAFAMDKMFFVMNAADLAASREEMEDVIAYLREQLLGYGIRHPRLFAVSSLLATQGGERGPSPAGSGMDAFEQAFAQFLNVDLMSVSLHGMTSDLKRAQAILKRLSEDARQGNEEKRERRVAYVKERQQVLQILSELDPRTDAHVLGREIEELLYYVRQRLFLRYQDVFVEIFHPSVLSEGSRIKERIRSCMREIIEFLRYELLQELRATSLRVDRWIGRRLEEHAGSMGDAYRKLNESLPPGPNTFPSVDSPRWREPFPELDVDSFKKAATVFKNSRDFLENNGRARMRERMKPELEKAVDAYLEEEKLRWIEYYGQEWREAVDRLKQKMGEDVQSYYDPLLEVLSEQIDPASYDRVLQRLEGMVRGLEQILPDS</sequence>
<keyword evidence="5" id="KW-0472">Membrane</keyword>
<dbReference type="EMBL" id="JBHTNU010000027">
    <property type="protein sequence ID" value="MFD1428523.1"/>
    <property type="molecule type" value="Genomic_DNA"/>
</dbReference>
<protein>
    <submittedName>
        <fullName evidence="8">Dynamin family protein</fullName>
    </submittedName>
</protein>
<keyword evidence="2" id="KW-0547">Nucleotide-binding</keyword>
<dbReference type="Pfam" id="PF00350">
    <property type="entry name" value="Dynamin_N"/>
    <property type="match status" value="2"/>
</dbReference>
<evidence type="ECO:0000256" key="6">
    <source>
        <dbReference type="SAM" id="Coils"/>
    </source>
</evidence>
<reference evidence="9" key="1">
    <citation type="journal article" date="2019" name="Int. J. Syst. Evol. Microbiol.">
        <title>The Global Catalogue of Microorganisms (GCM) 10K type strain sequencing project: providing services to taxonomists for standard genome sequencing and annotation.</title>
        <authorList>
            <consortium name="The Broad Institute Genomics Platform"/>
            <consortium name="The Broad Institute Genome Sequencing Center for Infectious Disease"/>
            <person name="Wu L."/>
            <person name="Ma J."/>
        </authorList>
    </citation>
    <scope>NUCLEOTIDE SEQUENCE [LARGE SCALE GENOMIC DNA]</scope>
    <source>
        <strain evidence="9">S1</strain>
    </source>
</reference>
<dbReference type="SUPFAM" id="SSF52540">
    <property type="entry name" value="P-loop containing nucleoside triphosphate hydrolases"/>
    <property type="match status" value="2"/>
</dbReference>
<keyword evidence="9" id="KW-1185">Reference proteome</keyword>
<dbReference type="Proteomes" id="UP001597282">
    <property type="component" value="Unassembled WGS sequence"/>
</dbReference>
<dbReference type="Gene3D" id="3.40.50.300">
    <property type="entry name" value="P-loop containing nucleotide triphosphate hydrolases"/>
    <property type="match status" value="2"/>
</dbReference>
<evidence type="ECO:0000256" key="2">
    <source>
        <dbReference type="ARBA" id="ARBA00022741"/>
    </source>
</evidence>
<keyword evidence="6" id="KW-0175">Coiled coil</keyword>
<comment type="caution">
    <text evidence="8">The sequence shown here is derived from an EMBL/GenBank/DDBJ whole genome shotgun (WGS) entry which is preliminary data.</text>
</comment>
<accession>A0ABW4CEU2</accession>
<evidence type="ECO:0000256" key="5">
    <source>
        <dbReference type="ARBA" id="ARBA00023136"/>
    </source>
</evidence>
<dbReference type="CDD" id="cd09912">
    <property type="entry name" value="DLP_2"/>
    <property type="match status" value="2"/>
</dbReference>
<keyword evidence="4" id="KW-0342">GTP-binding</keyword>
<feature type="domain" description="Dynamin N-terminal" evidence="7">
    <location>
        <begin position="630"/>
        <end position="856"/>
    </location>
</feature>
<dbReference type="PANTHER" id="PTHR10465:SF0">
    <property type="entry name" value="SARCALUMENIN"/>
    <property type="match status" value="1"/>
</dbReference>
<evidence type="ECO:0000256" key="4">
    <source>
        <dbReference type="ARBA" id="ARBA00023134"/>
    </source>
</evidence>
<comment type="subcellular location">
    <subcellularLocation>
        <location evidence="1">Membrane</location>
    </subcellularLocation>
</comment>
<feature type="domain" description="Dynamin N-terminal" evidence="7">
    <location>
        <begin position="47"/>
        <end position="201"/>
    </location>
</feature>
<evidence type="ECO:0000256" key="1">
    <source>
        <dbReference type="ARBA" id="ARBA00004370"/>
    </source>
</evidence>
<keyword evidence="3" id="KW-0378">Hydrolase</keyword>
<organism evidence="8 9">
    <name type="scientific">Kroppenstedtia sanguinis</name>
    <dbReference type="NCBI Taxonomy" id="1380684"/>
    <lineage>
        <taxon>Bacteria</taxon>
        <taxon>Bacillati</taxon>
        <taxon>Bacillota</taxon>
        <taxon>Bacilli</taxon>
        <taxon>Bacillales</taxon>
        <taxon>Thermoactinomycetaceae</taxon>
        <taxon>Kroppenstedtia</taxon>
    </lineage>
</organism>
<evidence type="ECO:0000259" key="7">
    <source>
        <dbReference type="Pfam" id="PF00350"/>
    </source>
</evidence>
<gene>
    <name evidence="8" type="ORF">ACFQ4Y_16655</name>
</gene>
<dbReference type="InterPro" id="IPR027417">
    <property type="entry name" value="P-loop_NTPase"/>
</dbReference>
<dbReference type="PANTHER" id="PTHR10465">
    <property type="entry name" value="TRANSMEMBRANE GTPASE FZO1"/>
    <property type="match status" value="1"/>
</dbReference>